<feature type="chain" id="PRO_5045139988" evidence="2">
    <location>
        <begin position="30"/>
        <end position="476"/>
    </location>
</feature>
<gene>
    <name evidence="3" type="ORF">ACE1B6_13780</name>
</gene>
<reference evidence="3 4" key="1">
    <citation type="submission" date="2024-09" db="EMBL/GenBank/DDBJ databases">
        <title>Floridaenema gen nov. (Aerosakkonemataceae, Aerosakkonematales ord. nov., Cyanobacteria) from benthic tropical and subtropical fresh waters, with the description of four new species.</title>
        <authorList>
            <person name="Moretto J.A."/>
            <person name="Berthold D.E."/>
            <person name="Lefler F.W."/>
            <person name="Huang I.-S."/>
            <person name="Laughinghouse H. IV."/>
        </authorList>
    </citation>
    <scope>NUCLEOTIDE SEQUENCE [LARGE SCALE GENOMIC DNA]</scope>
    <source>
        <strain evidence="3 4">BLCC-F154</strain>
    </source>
</reference>
<evidence type="ECO:0000313" key="3">
    <source>
        <dbReference type="EMBL" id="MFB2936317.1"/>
    </source>
</evidence>
<dbReference type="RefSeq" id="WP_413257815.1">
    <property type="nucleotide sequence ID" value="NZ_JBHFNS010000057.1"/>
</dbReference>
<feature type="coiled-coil region" evidence="1">
    <location>
        <begin position="294"/>
        <end position="321"/>
    </location>
</feature>
<feature type="signal peptide" evidence="2">
    <location>
        <begin position="1"/>
        <end position="29"/>
    </location>
</feature>
<dbReference type="Proteomes" id="UP001576776">
    <property type="component" value="Unassembled WGS sequence"/>
</dbReference>
<evidence type="ECO:0000256" key="2">
    <source>
        <dbReference type="SAM" id="SignalP"/>
    </source>
</evidence>
<dbReference type="EMBL" id="JBHFNS010000057">
    <property type="protein sequence ID" value="MFB2936317.1"/>
    <property type="molecule type" value="Genomic_DNA"/>
</dbReference>
<keyword evidence="4" id="KW-1185">Reference proteome</keyword>
<name>A0ABV4YBW8_9CYAN</name>
<sequence length="476" mass="52176">MKSRFYVKSLLAVTTTLISVLSFNSQAKAADFGNATLSIGFECNNDVTTLILGQQPLGTWQYSHDAVGDGTGGNHYDLYGMGFMEDAKYTYFAINTYNMGIDAGIDTVNDKGKTVYNIGWGDLLINTTGKNVAEANGNLFGVHFGGNTSGVSQVGLYGNVVGASVAGLHTSGVHENLSAYANNFAQSKPIPTLAEYQQWSLETYVSYQPDSTQQAFINVNFSLDDYVQTQSASVQKAFKDVNLSFENYLQQQNNSTKQAFVDVNLSFEDYLNRQSPTTKTKYHDGHSSTVQSVNNNYQKLLTNAQTKVNQTQNNYATLIEKAQTTVNSTTTKYEEFIVKAQETVSKTQENYTKDLSAANVNNSYSSLVSKYTKINTLNDKMFGSLSREEGLAYFDQKGANVIGSGNWLGQIEMLNLDQLTAAGYNKSLFQGGQTIAFRIERSAFDPESVPEPATLLGLATVGLALVNRKRFCKSVN</sequence>
<proteinExistence type="predicted"/>
<accession>A0ABV4YBW8</accession>
<keyword evidence="2" id="KW-0732">Signal</keyword>
<evidence type="ECO:0000313" key="4">
    <source>
        <dbReference type="Proteomes" id="UP001576776"/>
    </source>
</evidence>
<dbReference type="NCBIfam" id="TIGR02595">
    <property type="entry name" value="PEP_CTERM"/>
    <property type="match status" value="1"/>
</dbReference>
<dbReference type="InterPro" id="IPR013424">
    <property type="entry name" value="Ice-binding_C"/>
</dbReference>
<comment type="caution">
    <text evidence="3">The sequence shown here is derived from an EMBL/GenBank/DDBJ whole genome shotgun (WGS) entry which is preliminary data.</text>
</comment>
<keyword evidence="1" id="KW-0175">Coiled coil</keyword>
<organism evidence="3 4">
    <name type="scientific">Floridaenema fluviatile BLCC-F154</name>
    <dbReference type="NCBI Taxonomy" id="3153640"/>
    <lineage>
        <taxon>Bacteria</taxon>
        <taxon>Bacillati</taxon>
        <taxon>Cyanobacteriota</taxon>
        <taxon>Cyanophyceae</taxon>
        <taxon>Oscillatoriophycideae</taxon>
        <taxon>Aerosakkonematales</taxon>
        <taxon>Aerosakkonemataceae</taxon>
        <taxon>Floridanema</taxon>
        <taxon>Floridanema fluviatile</taxon>
    </lineage>
</organism>
<dbReference type="NCBIfam" id="NF041930">
    <property type="entry name" value="Xrt_dep_XDD3"/>
    <property type="match status" value="1"/>
</dbReference>
<evidence type="ECO:0000256" key="1">
    <source>
        <dbReference type="SAM" id="Coils"/>
    </source>
</evidence>
<protein>
    <submittedName>
        <fullName evidence="3">PEP-CTERM sorting domain-containing protein</fullName>
    </submittedName>
</protein>